<accession>A0AA35XYU8</accession>
<evidence type="ECO:0000313" key="1">
    <source>
        <dbReference type="EMBL" id="CAI9260249.1"/>
    </source>
</evidence>
<dbReference type="EMBL" id="OX465086">
    <property type="protein sequence ID" value="CAI9260249.1"/>
    <property type="molecule type" value="Genomic_DNA"/>
</dbReference>
<proteinExistence type="predicted"/>
<organism evidence="1 2">
    <name type="scientific">Lactuca saligna</name>
    <name type="common">Willowleaf lettuce</name>
    <dbReference type="NCBI Taxonomy" id="75948"/>
    <lineage>
        <taxon>Eukaryota</taxon>
        <taxon>Viridiplantae</taxon>
        <taxon>Streptophyta</taxon>
        <taxon>Embryophyta</taxon>
        <taxon>Tracheophyta</taxon>
        <taxon>Spermatophyta</taxon>
        <taxon>Magnoliopsida</taxon>
        <taxon>eudicotyledons</taxon>
        <taxon>Gunneridae</taxon>
        <taxon>Pentapetalae</taxon>
        <taxon>asterids</taxon>
        <taxon>campanulids</taxon>
        <taxon>Asterales</taxon>
        <taxon>Asteraceae</taxon>
        <taxon>Cichorioideae</taxon>
        <taxon>Cichorieae</taxon>
        <taxon>Lactucinae</taxon>
        <taxon>Lactuca</taxon>
    </lineage>
</organism>
<name>A0AA35XYU8_LACSI</name>
<evidence type="ECO:0000313" key="2">
    <source>
        <dbReference type="Proteomes" id="UP001177003"/>
    </source>
</evidence>
<keyword evidence="2" id="KW-1185">Reference proteome</keyword>
<dbReference type="AlphaFoldDB" id="A0AA35XYU8"/>
<dbReference type="Proteomes" id="UP001177003">
    <property type="component" value="Chromosome 0"/>
</dbReference>
<protein>
    <submittedName>
        <fullName evidence="1">Uncharacterized protein</fullName>
    </submittedName>
</protein>
<gene>
    <name evidence="1" type="ORF">LSALG_LOCUS1091</name>
</gene>
<reference evidence="1" key="1">
    <citation type="submission" date="2023-04" db="EMBL/GenBank/DDBJ databases">
        <authorList>
            <person name="Vijverberg K."/>
            <person name="Xiong W."/>
            <person name="Schranz E."/>
        </authorList>
    </citation>
    <scope>NUCLEOTIDE SEQUENCE</scope>
</reference>
<sequence>MVELQRRLEAAGGGEVWQSEGAKLNRRMGNSNRSLGDMFGNTSPDYFPFEFRALEVAFEAACRFLLAVIELVTTVELHEHFSGPLTEEDAIVDILGQHYQFVS</sequence>